<dbReference type="VEuPathDB" id="AmoebaDB:EIN_173480"/>
<sequence length="511" mass="59259">MLLFLLVLFVFSVCSVEVRHITDLDRVKLQEESKHVMLMILLENDDTKVSTYQTFAQKNQDLDVDFCYTIKQESLQIVRERDISLFPAFVIIRHHDQKDMILQGGFDIPKIQQFFEIGTLPIIYYFMDSSSVQVFSKKAYTTSFVFERNKDVLFNPFLNEYATASYKLAPLSDTSFYYTESSVSQYQLIFNDNMRYSDESDLLVYSPKSNLSMGLWMDRVAFPLFQPVTEDSKSLLVKANMKAIIIVSEDVTKQDYLNYVSIARAARGHIALMYCTKGSFFDTQIGGEFPIRVVNENFERISEGGILEDLIKKYTDDDKIGDLRSYKISDDESNPLYDMMKLMMDSGSYQDLFESPKNKPYIDLFMGIIANKTLSNDVFALMNQFTQIDFYSEDSDVDEIIDFLKNEKLWATLDVINVQHSSIPKEQMTFLNNLNRIVHDEVASKTLETIVRRTFRSQIVRNFFKENPVIENVKPEQVIALANTPEIKAILEDIQALMKTVEERKLIHNEL</sequence>
<evidence type="ECO:0000256" key="1">
    <source>
        <dbReference type="SAM" id="SignalP"/>
    </source>
</evidence>
<dbReference type="Proteomes" id="UP000014680">
    <property type="component" value="Unassembled WGS sequence"/>
</dbReference>
<proteinExistence type="predicted"/>
<protein>
    <recommendedName>
        <fullName evidence="4">Thioredoxin domain-containing protein</fullName>
    </recommendedName>
</protein>
<gene>
    <name evidence="2" type="ORF">EIN_173480</name>
</gene>
<dbReference type="AlphaFoldDB" id="A0A0A1U191"/>
<evidence type="ECO:0000313" key="3">
    <source>
        <dbReference type="Proteomes" id="UP000014680"/>
    </source>
</evidence>
<feature type="signal peptide" evidence="1">
    <location>
        <begin position="1"/>
        <end position="15"/>
    </location>
</feature>
<dbReference type="KEGG" id="eiv:EIN_173480"/>
<dbReference type="RefSeq" id="XP_004184019.1">
    <property type="nucleotide sequence ID" value="XM_004183971.1"/>
</dbReference>
<evidence type="ECO:0008006" key="4">
    <source>
        <dbReference type="Google" id="ProtNLM"/>
    </source>
</evidence>
<reference evidence="2 3" key="1">
    <citation type="submission" date="2012-10" db="EMBL/GenBank/DDBJ databases">
        <authorList>
            <person name="Zafar N."/>
            <person name="Inman J."/>
            <person name="Hall N."/>
            <person name="Lorenzi H."/>
            <person name="Caler E."/>
        </authorList>
    </citation>
    <scope>NUCLEOTIDE SEQUENCE [LARGE SCALE GENOMIC DNA]</scope>
    <source>
        <strain evidence="2 3">IP1</strain>
    </source>
</reference>
<dbReference type="EMBL" id="KB207112">
    <property type="protein sequence ID" value="ELP84673.1"/>
    <property type="molecule type" value="Genomic_DNA"/>
</dbReference>
<organism evidence="2 3">
    <name type="scientific">Entamoeba invadens IP1</name>
    <dbReference type="NCBI Taxonomy" id="370355"/>
    <lineage>
        <taxon>Eukaryota</taxon>
        <taxon>Amoebozoa</taxon>
        <taxon>Evosea</taxon>
        <taxon>Archamoebae</taxon>
        <taxon>Mastigamoebida</taxon>
        <taxon>Entamoebidae</taxon>
        <taxon>Entamoeba</taxon>
    </lineage>
</organism>
<name>A0A0A1U191_ENTIV</name>
<evidence type="ECO:0000313" key="2">
    <source>
        <dbReference type="EMBL" id="ELP84673.1"/>
    </source>
</evidence>
<dbReference type="GeneID" id="14883477"/>
<keyword evidence="1" id="KW-0732">Signal</keyword>
<feature type="chain" id="PRO_5012655573" description="Thioredoxin domain-containing protein" evidence="1">
    <location>
        <begin position="16"/>
        <end position="511"/>
    </location>
</feature>
<dbReference type="OrthoDB" id="27373at2759"/>
<accession>A0A0A1U191</accession>
<keyword evidence="3" id="KW-1185">Reference proteome</keyword>
<dbReference type="OMA" id="GHIALMY"/>